<dbReference type="GO" id="GO:0004575">
    <property type="term" value="F:sucrose alpha-glucosidase activity"/>
    <property type="evidence" value="ECO:0007669"/>
    <property type="project" value="TreeGrafter"/>
</dbReference>
<dbReference type="OrthoDB" id="202537at2759"/>
<keyword evidence="3 6" id="KW-0378">Hydrolase</keyword>
<dbReference type="InterPro" id="IPR013320">
    <property type="entry name" value="ConA-like_dom_sf"/>
</dbReference>
<keyword evidence="5 6" id="KW-0326">Glycosidase</keyword>
<feature type="domain" description="Glycosyl hydrolase family 32 N-terminal" evidence="8">
    <location>
        <begin position="37"/>
        <end position="371"/>
    </location>
</feature>
<dbReference type="SUPFAM" id="SSF75005">
    <property type="entry name" value="Arabinanase/levansucrase/invertase"/>
    <property type="match status" value="1"/>
</dbReference>
<evidence type="ECO:0000259" key="8">
    <source>
        <dbReference type="Pfam" id="PF00251"/>
    </source>
</evidence>
<evidence type="ECO:0000256" key="1">
    <source>
        <dbReference type="ARBA" id="ARBA00009902"/>
    </source>
</evidence>
<evidence type="ECO:0000259" key="9">
    <source>
        <dbReference type="Pfam" id="PF08244"/>
    </source>
</evidence>
<dbReference type="SUPFAM" id="SSF49899">
    <property type="entry name" value="Concanavalin A-like lectins/glucanases"/>
    <property type="match status" value="1"/>
</dbReference>
<accession>A0A7H9B6U0</accession>
<dbReference type="GeneID" id="59238221"/>
<dbReference type="AlphaFoldDB" id="A0A7H9B6U0"/>
<evidence type="ECO:0000256" key="3">
    <source>
        <dbReference type="ARBA" id="ARBA00022801"/>
    </source>
</evidence>
<dbReference type="InterPro" id="IPR018053">
    <property type="entry name" value="Glyco_hydro_32_AS"/>
</dbReference>
<keyword evidence="2 7" id="KW-0732">Signal</keyword>
<feature type="domain" description="Glycosyl hydrolase family 32 C-terminal" evidence="9">
    <location>
        <begin position="403"/>
        <end position="543"/>
    </location>
</feature>
<keyword evidence="11" id="KW-1185">Reference proteome</keyword>
<dbReference type="GO" id="GO:0005576">
    <property type="term" value="C:extracellular region"/>
    <property type="evidence" value="ECO:0007669"/>
    <property type="project" value="UniProtKB-ARBA"/>
</dbReference>
<dbReference type="PROSITE" id="PS51257">
    <property type="entry name" value="PROKAR_LIPOPROTEIN"/>
    <property type="match status" value="1"/>
</dbReference>
<dbReference type="SMART" id="SM00640">
    <property type="entry name" value="Glyco_32"/>
    <property type="match status" value="1"/>
</dbReference>
<dbReference type="InterPro" id="IPR001362">
    <property type="entry name" value="Glyco_hydro_32"/>
</dbReference>
<dbReference type="GO" id="GO:0000324">
    <property type="term" value="C:fungal-type vacuole"/>
    <property type="evidence" value="ECO:0007669"/>
    <property type="project" value="TreeGrafter"/>
</dbReference>
<dbReference type="Pfam" id="PF08244">
    <property type="entry name" value="Glyco_hydro_32C"/>
    <property type="match status" value="1"/>
</dbReference>
<dbReference type="Proteomes" id="UP000509704">
    <property type="component" value="Chromosome 7"/>
</dbReference>
<dbReference type="RefSeq" id="XP_037146163.1">
    <property type="nucleotide sequence ID" value="XM_037290268.1"/>
</dbReference>
<dbReference type="Pfam" id="PF00251">
    <property type="entry name" value="Glyco_hydro_32N"/>
    <property type="match status" value="1"/>
</dbReference>
<dbReference type="InterPro" id="IPR013148">
    <property type="entry name" value="Glyco_hydro_32_N"/>
</dbReference>
<dbReference type="Gene3D" id="2.60.120.560">
    <property type="entry name" value="Exo-inulinase, domain 1"/>
    <property type="match status" value="1"/>
</dbReference>
<evidence type="ECO:0000256" key="4">
    <source>
        <dbReference type="ARBA" id="ARBA00023180"/>
    </source>
</evidence>
<evidence type="ECO:0000256" key="2">
    <source>
        <dbReference type="ARBA" id="ARBA00022729"/>
    </source>
</evidence>
<dbReference type="EMBL" id="CP058610">
    <property type="protein sequence ID" value="QLG74438.1"/>
    <property type="molecule type" value="Genomic_DNA"/>
</dbReference>
<evidence type="ECO:0000256" key="6">
    <source>
        <dbReference type="RuleBase" id="RU362110"/>
    </source>
</evidence>
<evidence type="ECO:0000256" key="5">
    <source>
        <dbReference type="ARBA" id="ARBA00023295"/>
    </source>
</evidence>
<dbReference type="Gene3D" id="2.115.10.20">
    <property type="entry name" value="Glycosyl hydrolase domain, family 43"/>
    <property type="match status" value="1"/>
</dbReference>
<dbReference type="PROSITE" id="PS00609">
    <property type="entry name" value="GLYCOSYL_HYDROL_F32"/>
    <property type="match status" value="1"/>
</dbReference>
<dbReference type="InterPro" id="IPR013189">
    <property type="entry name" value="Glyco_hydro_32_C"/>
</dbReference>
<proteinExistence type="inferred from homology"/>
<evidence type="ECO:0000313" key="11">
    <source>
        <dbReference type="Proteomes" id="UP000509704"/>
    </source>
</evidence>
<dbReference type="CDD" id="cd18622">
    <property type="entry name" value="GH32_Inu-like"/>
    <property type="match status" value="1"/>
</dbReference>
<dbReference type="PANTHER" id="PTHR42800:SF4">
    <property type="entry name" value="INVERTASE 2"/>
    <property type="match status" value="1"/>
</dbReference>
<keyword evidence="4" id="KW-0325">Glycoprotein</keyword>
<dbReference type="InterPro" id="IPR023296">
    <property type="entry name" value="Glyco_hydro_beta-prop_sf"/>
</dbReference>
<reference evidence="10 11" key="1">
    <citation type="submission" date="2020-07" db="EMBL/GenBank/DDBJ databases">
        <title>The yeast mating-type switching endonuclease HO is a domesticated member of an unorthodox homing genetic element family.</title>
        <authorList>
            <person name="Coughlan A.Y."/>
            <person name="Lombardi L."/>
            <person name="Braun-Galleani S."/>
            <person name="Martos A.R."/>
            <person name="Galeote V."/>
            <person name="Bigey F."/>
            <person name="Dequin S."/>
            <person name="Byrne K.P."/>
            <person name="Wolfe K.H."/>
        </authorList>
    </citation>
    <scope>NUCLEOTIDE SEQUENCE [LARGE SCALE GENOMIC DNA]</scope>
    <source>
        <strain evidence="10 11">NRRL Y-6702</strain>
    </source>
</reference>
<evidence type="ECO:0000313" key="10">
    <source>
        <dbReference type="EMBL" id="QLG74438.1"/>
    </source>
</evidence>
<dbReference type="KEGG" id="zmk:HG535_0G03210"/>
<name>A0A7H9B6U0_ZYGMR</name>
<feature type="signal peptide" evidence="7">
    <location>
        <begin position="1"/>
        <end position="19"/>
    </location>
</feature>
<protein>
    <recommendedName>
        <fullName evidence="12">Glycosyl hydrolase family 32 N-terminal domain-containing protein</fullName>
    </recommendedName>
</protein>
<dbReference type="GO" id="GO:0005987">
    <property type="term" value="P:sucrose catabolic process"/>
    <property type="evidence" value="ECO:0007669"/>
    <property type="project" value="TreeGrafter"/>
</dbReference>
<gene>
    <name evidence="10" type="ORF">HG535_0G03210</name>
</gene>
<organism evidence="10 11">
    <name type="scientific">Zygotorulaspora mrakii</name>
    <name type="common">Zygosaccharomyces mrakii</name>
    <dbReference type="NCBI Taxonomy" id="42260"/>
    <lineage>
        <taxon>Eukaryota</taxon>
        <taxon>Fungi</taxon>
        <taxon>Dikarya</taxon>
        <taxon>Ascomycota</taxon>
        <taxon>Saccharomycotina</taxon>
        <taxon>Saccharomycetes</taxon>
        <taxon>Saccharomycetales</taxon>
        <taxon>Saccharomycetaceae</taxon>
        <taxon>Zygotorulaspora</taxon>
    </lineage>
</organism>
<feature type="chain" id="PRO_5028834260" description="Glycosyl hydrolase family 32 N-terminal domain-containing protein" evidence="7">
    <location>
        <begin position="20"/>
        <end position="570"/>
    </location>
</feature>
<dbReference type="PANTHER" id="PTHR42800">
    <property type="entry name" value="EXOINULINASE INUD (AFU_ORTHOLOGUE AFUA_5G00480)"/>
    <property type="match status" value="1"/>
</dbReference>
<evidence type="ECO:0008006" key="12">
    <source>
        <dbReference type="Google" id="ProtNLM"/>
    </source>
</evidence>
<sequence length="570" mass="64769">MKFSTAVLGLAALSSICSCQEYELEDGTDHSNRPLIHLTPDKGWMNDPNGLWYDAKDELWHAYYQYYPEVAHWGRPLAWGHSVSSDLTIWNDTGVAIRPHRNDSGAYSGSMVIDYNNTSGFFNGSVDPRQRVIAMWTFDSPGSETQHISYSVDGGYTFIDYEQNPVLDINESNFRDPKVTWHEETSKWIVTIAHSQKFEILIYSSPDMKDWTLESSFSHSGFLAFQYECPGLVKVPVVKASNNDYVPANLTYPNSTTYNSSYFNTTFSQGDELEEAWVMFLSVNPGGPLGGSVNEYFIGDFNGTHFTPFTPQTRFVDFGKDFYAFQTFFNTPNGKDVIGLAWASNWQYCEAVPTRSWRSSMSIARNFTIQEYAPNPESVELNLNSMPVYDRESLIANQSRITTHNRTLEKNSAIHLNLSNNGTGVFDFNLTWSLNSSVYTNSDVAEFSLYLIGSDNSEEYLRIGYEGNSGAFFLDRGHSDVDFVSRNPFFTDKLSTYLEPYETLENGLNSYKVYGIVDRNLIELFFNDGSEAMTNLFFFSDGNYINEVDIRTSIDHCYNIEELSIQQLGI</sequence>
<evidence type="ECO:0000256" key="7">
    <source>
        <dbReference type="SAM" id="SignalP"/>
    </source>
</evidence>
<comment type="similarity">
    <text evidence="1 6">Belongs to the glycosyl hydrolase 32 family.</text>
</comment>